<name>A0A183L4P8_9TREM</name>
<dbReference type="AlphaFoldDB" id="A0A183L4P8"/>
<protein>
    <submittedName>
        <fullName evidence="1 3">Uncharacterized protein</fullName>
    </submittedName>
</protein>
<reference evidence="3" key="1">
    <citation type="submission" date="2016-06" db="UniProtKB">
        <authorList>
            <consortium name="WormBaseParasite"/>
        </authorList>
    </citation>
    <scope>IDENTIFICATION</scope>
</reference>
<accession>A0A183L4P8</accession>
<keyword evidence="2" id="KW-1185">Reference proteome</keyword>
<gene>
    <name evidence="1" type="ORF">SCUD_LOCUS22311</name>
</gene>
<dbReference type="WBParaSite" id="SCUD_0002231301-mRNA-1">
    <property type="protein sequence ID" value="SCUD_0002231301-mRNA-1"/>
    <property type="gene ID" value="SCUD_0002231301"/>
</dbReference>
<organism evidence="3">
    <name type="scientific">Schistosoma curassoni</name>
    <dbReference type="NCBI Taxonomy" id="6186"/>
    <lineage>
        <taxon>Eukaryota</taxon>
        <taxon>Metazoa</taxon>
        <taxon>Spiralia</taxon>
        <taxon>Lophotrochozoa</taxon>
        <taxon>Platyhelminthes</taxon>
        <taxon>Trematoda</taxon>
        <taxon>Digenea</taxon>
        <taxon>Strigeidida</taxon>
        <taxon>Schistosomatoidea</taxon>
        <taxon>Schistosomatidae</taxon>
        <taxon>Schistosoma</taxon>
    </lineage>
</organism>
<dbReference type="Proteomes" id="UP000279833">
    <property type="component" value="Unassembled WGS sequence"/>
</dbReference>
<evidence type="ECO:0000313" key="2">
    <source>
        <dbReference type="Proteomes" id="UP000279833"/>
    </source>
</evidence>
<evidence type="ECO:0000313" key="1">
    <source>
        <dbReference type="EMBL" id="VDP78491.1"/>
    </source>
</evidence>
<sequence>MSAHQFVAVPIKNGLYSMMRKWQKVNAHHIVMLIYISFED</sequence>
<dbReference type="EMBL" id="UZAK01048966">
    <property type="protein sequence ID" value="VDP78491.1"/>
    <property type="molecule type" value="Genomic_DNA"/>
</dbReference>
<evidence type="ECO:0000313" key="3">
    <source>
        <dbReference type="WBParaSite" id="SCUD_0002231301-mRNA-1"/>
    </source>
</evidence>
<proteinExistence type="predicted"/>
<reference evidence="1 2" key="2">
    <citation type="submission" date="2018-11" db="EMBL/GenBank/DDBJ databases">
        <authorList>
            <consortium name="Pathogen Informatics"/>
        </authorList>
    </citation>
    <scope>NUCLEOTIDE SEQUENCE [LARGE SCALE GENOMIC DNA]</scope>
    <source>
        <strain evidence="1">Dakar</strain>
        <strain evidence="2">Dakar, Senegal</strain>
    </source>
</reference>